<dbReference type="EMBL" id="JACOAF010000003">
    <property type="protein sequence ID" value="MBC3538325.1"/>
    <property type="molecule type" value="Genomic_DNA"/>
</dbReference>
<evidence type="ECO:0000313" key="2">
    <source>
        <dbReference type="Proteomes" id="UP000659698"/>
    </source>
</evidence>
<evidence type="ECO:0000313" key="1">
    <source>
        <dbReference type="EMBL" id="MBC3538325.1"/>
    </source>
</evidence>
<protein>
    <submittedName>
        <fullName evidence="1">Uncharacterized protein</fullName>
    </submittedName>
</protein>
<sequence>MKSYLLLGISVLLLLFTLPKPPQAVSRWVGPEQSVLKKACDNKKYTARRTCKKKCLTHQTHSSPENSAGTVTDCGSPIYALVVNAMAMPAVHFYPEAEVKGSLLAVAYLPPLLEQEPNPPRFS</sequence>
<name>A0ABR6VMA4_9BACT</name>
<keyword evidence="2" id="KW-1185">Reference proteome</keyword>
<organism evidence="1 2">
    <name type="scientific">Rufibacter sediminis</name>
    <dbReference type="NCBI Taxonomy" id="2762756"/>
    <lineage>
        <taxon>Bacteria</taxon>
        <taxon>Pseudomonadati</taxon>
        <taxon>Bacteroidota</taxon>
        <taxon>Cytophagia</taxon>
        <taxon>Cytophagales</taxon>
        <taxon>Hymenobacteraceae</taxon>
        <taxon>Rufibacter</taxon>
    </lineage>
</organism>
<accession>A0ABR6VMA4</accession>
<proteinExistence type="predicted"/>
<dbReference type="RefSeq" id="WP_186631743.1">
    <property type="nucleotide sequence ID" value="NZ_JACOAF010000003.1"/>
</dbReference>
<reference evidence="1 2" key="1">
    <citation type="journal article" date="2019" name="Int. J. Syst. Evol. Microbiol.">
        <title>Rufibacter sediminis sp. nov., isolated from freshwater lake sediment.</title>
        <authorList>
            <person name="Qu J.H."/>
            <person name="Zhang L.J."/>
            <person name="Fu Y.H."/>
            <person name="Li H.F."/>
        </authorList>
    </citation>
    <scope>NUCLEOTIDE SEQUENCE [LARGE SCALE GENOMIC DNA]</scope>
    <source>
        <strain evidence="1 2">H-1</strain>
    </source>
</reference>
<gene>
    <name evidence="1" type="ORF">H7U12_01450</name>
</gene>
<comment type="caution">
    <text evidence="1">The sequence shown here is derived from an EMBL/GenBank/DDBJ whole genome shotgun (WGS) entry which is preliminary data.</text>
</comment>
<dbReference type="Proteomes" id="UP000659698">
    <property type="component" value="Unassembled WGS sequence"/>
</dbReference>